<feature type="transmembrane region" description="Helical" evidence="1">
    <location>
        <begin position="12"/>
        <end position="28"/>
    </location>
</feature>
<keyword evidence="1" id="KW-1133">Transmembrane helix</keyword>
<keyword evidence="1" id="KW-0812">Transmembrane</keyword>
<feature type="transmembrane region" description="Helical" evidence="1">
    <location>
        <begin position="124"/>
        <end position="144"/>
    </location>
</feature>
<dbReference type="Proteomes" id="UP000076532">
    <property type="component" value="Unassembled WGS sequence"/>
</dbReference>
<dbReference type="EMBL" id="KV417529">
    <property type="protein sequence ID" value="KZP23938.1"/>
    <property type="molecule type" value="Genomic_DNA"/>
</dbReference>
<evidence type="ECO:0000259" key="2">
    <source>
        <dbReference type="Pfam" id="PF20151"/>
    </source>
</evidence>
<dbReference type="AlphaFoldDB" id="A0A166MF20"/>
<evidence type="ECO:0000313" key="4">
    <source>
        <dbReference type="Proteomes" id="UP000076532"/>
    </source>
</evidence>
<sequence length="248" mass="27385">MAIDSATAARDVRLHTYVQLVSVMVLWYDHIITMPAEISGIWSRKKTLISWLYLMNRYLATFGNAAFFAVVFKTLSPGVAYSSIPPPTEFVLLLHGNTLKSRLPNHARRTSGTDITSLIFRDGAMYFAAMTFVNILNILAFYLTPPLLKGSLSTLTSIMGVTLVSRVVLNLREVSAPMALPHQSSWSDPGIASYMNSRGKIRLQSIDARSPADRSPGVSYGWKATADVHLPIIDITHTPRPSYKSLAV</sequence>
<dbReference type="Pfam" id="PF20151">
    <property type="entry name" value="DUF6533"/>
    <property type="match status" value="1"/>
</dbReference>
<reference evidence="3 4" key="1">
    <citation type="journal article" date="2016" name="Mol. Biol. Evol.">
        <title>Comparative Genomics of Early-Diverging Mushroom-Forming Fungi Provides Insights into the Origins of Lignocellulose Decay Capabilities.</title>
        <authorList>
            <person name="Nagy L.G."/>
            <person name="Riley R."/>
            <person name="Tritt A."/>
            <person name="Adam C."/>
            <person name="Daum C."/>
            <person name="Floudas D."/>
            <person name="Sun H."/>
            <person name="Yadav J.S."/>
            <person name="Pangilinan J."/>
            <person name="Larsson K.H."/>
            <person name="Matsuura K."/>
            <person name="Barry K."/>
            <person name="Labutti K."/>
            <person name="Kuo R."/>
            <person name="Ohm R.A."/>
            <person name="Bhattacharya S.S."/>
            <person name="Shirouzu T."/>
            <person name="Yoshinaga Y."/>
            <person name="Martin F.M."/>
            <person name="Grigoriev I.V."/>
            <person name="Hibbett D.S."/>
        </authorList>
    </citation>
    <scope>NUCLEOTIDE SEQUENCE [LARGE SCALE GENOMIC DNA]</scope>
    <source>
        <strain evidence="3 4">CBS 109695</strain>
    </source>
</reference>
<feature type="domain" description="DUF6533" evidence="2">
    <location>
        <begin position="17"/>
        <end position="60"/>
    </location>
</feature>
<organism evidence="3 4">
    <name type="scientific">Athelia psychrophila</name>
    <dbReference type="NCBI Taxonomy" id="1759441"/>
    <lineage>
        <taxon>Eukaryota</taxon>
        <taxon>Fungi</taxon>
        <taxon>Dikarya</taxon>
        <taxon>Basidiomycota</taxon>
        <taxon>Agaricomycotina</taxon>
        <taxon>Agaricomycetes</taxon>
        <taxon>Agaricomycetidae</taxon>
        <taxon>Atheliales</taxon>
        <taxon>Atheliaceae</taxon>
        <taxon>Athelia</taxon>
    </lineage>
</organism>
<accession>A0A166MF20</accession>
<evidence type="ECO:0000313" key="3">
    <source>
        <dbReference type="EMBL" id="KZP23938.1"/>
    </source>
</evidence>
<keyword evidence="4" id="KW-1185">Reference proteome</keyword>
<gene>
    <name evidence="3" type="ORF">FIBSPDRAFT_951535</name>
</gene>
<name>A0A166MF20_9AGAM</name>
<dbReference type="InterPro" id="IPR045340">
    <property type="entry name" value="DUF6533"/>
</dbReference>
<keyword evidence="1" id="KW-0472">Membrane</keyword>
<dbReference type="OrthoDB" id="2686513at2759"/>
<feature type="transmembrane region" description="Helical" evidence="1">
    <location>
        <begin position="48"/>
        <end position="72"/>
    </location>
</feature>
<proteinExistence type="predicted"/>
<protein>
    <recommendedName>
        <fullName evidence="2">DUF6533 domain-containing protein</fullName>
    </recommendedName>
</protein>
<evidence type="ECO:0000256" key="1">
    <source>
        <dbReference type="SAM" id="Phobius"/>
    </source>
</evidence>